<evidence type="ECO:0000313" key="2">
    <source>
        <dbReference type="Proteomes" id="UP000611796"/>
    </source>
</evidence>
<evidence type="ECO:0000313" key="1">
    <source>
        <dbReference type="EMBL" id="MBC6002988.1"/>
    </source>
</evidence>
<name>A0ABR7K1P0_9FIRM</name>
<dbReference type="PANTHER" id="PTHR38733">
    <property type="entry name" value="PROTEIN MCRC"/>
    <property type="match status" value="1"/>
</dbReference>
<dbReference type="EMBL" id="JACRWD010000001">
    <property type="protein sequence ID" value="MBC6002988.1"/>
    <property type="molecule type" value="Genomic_DNA"/>
</dbReference>
<comment type="caution">
    <text evidence="1">The sequence shown here is derived from an EMBL/GenBank/DDBJ whole genome shotgun (WGS) entry which is preliminary data.</text>
</comment>
<dbReference type="PANTHER" id="PTHR38733:SF1">
    <property type="entry name" value="TYPE IV METHYL-DIRECTED RESTRICTION ENZYME ECOKMCRBC"/>
    <property type="match status" value="1"/>
</dbReference>
<accession>A0ABR7K1P0</accession>
<proteinExistence type="predicted"/>
<dbReference type="Pfam" id="PF10117">
    <property type="entry name" value="McrBC"/>
    <property type="match status" value="1"/>
</dbReference>
<dbReference type="Proteomes" id="UP000611796">
    <property type="component" value="Unassembled WGS sequence"/>
</dbReference>
<dbReference type="InterPro" id="IPR019292">
    <property type="entry name" value="McrC"/>
</dbReference>
<reference evidence="1 2" key="1">
    <citation type="submission" date="2020-08" db="EMBL/GenBank/DDBJ databases">
        <authorList>
            <person name="Liu C."/>
            <person name="Sun Q."/>
        </authorList>
    </citation>
    <scope>NUCLEOTIDE SEQUENCE [LARGE SCALE GENOMIC DNA]</scope>
    <source>
        <strain evidence="1 2">NSJ-45</strain>
    </source>
</reference>
<gene>
    <name evidence="1" type="ORF">H8891_04160</name>
</gene>
<organism evidence="1 2">
    <name type="scientific">Paeniclostridium hominis</name>
    <dbReference type="NCBI Taxonomy" id="2764329"/>
    <lineage>
        <taxon>Bacteria</taxon>
        <taxon>Bacillati</taxon>
        <taxon>Bacillota</taxon>
        <taxon>Clostridia</taxon>
        <taxon>Peptostreptococcales</taxon>
        <taxon>Peptostreptococcaceae</taxon>
        <taxon>Paeniclostridium</taxon>
    </lineage>
</organism>
<sequence length="415" mass="49142">MKCKYICIRESYDYIDLGDKKDNLSYKELKNLTSYLNYKYNNKNIIELNIDKIRFINYTGIIALDNLLIEILPKISLGDDIDNDRKMLIKMLSMCNRLPLNIEQSASINTSKNNLLEVLVKMYIENLENEIRKGVNLEYISESDNINTLKGKLLLKEHINKNYTNKSKVYCKYDIYSYDNFLNQTFKHACSIVLNKISDEQVKSKIKKILQLFADVSEDFILKEKLNIFKFDRKNERFKLSYEFAKLIIKNESSKNTYGNKNAFSILFEMNILYEEYIGKLVLKNFTDKNTKVLLQDNGKRLLKNIKTNKRNISLKPDIVLYKNDMASIIIDTKWKQIDYNGRLNYSQSDIYQMYAYVNAYKDSKRCIILYPSLKGNIDYPIWEVDEENKYIEIRVARLDSMENTLDDLRSIIYR</sequence>
<protein>
    <submittedName>
        <fullName evidence="1">McrC family protein</fullName>
    </submittedName>
</protein>
<keyword evidence="2" id="KW-1185">Reference proteome</keyword>
<dbReference type="RefSeq" id="WP_187005313.1">
    <property type="nucleotide sequence ID" value="NZ_JACRWD010000001.1"/>
</dbReference>